<evidence type="ECO:0000256" key="3">
    <source>
        <dbReference type="ARBA" id="ARBA00011002"/>
    </source>
</evidence>
<dbReference type="GO" id="GO:0065003">
    <property type="term" value="P:protein-containing complex assembly"/>
    <property type="evidence" value="ECO:0007669"/>
    <property type="project" value="InterPro"/>
</dbReference>
<dbReference type="GO" id="GO:0009399">
    <property type="term" value="P:nitrogen fixation"/>
    <property type="evidence" value="ECO:0007669"/>
    <property type="project" value="InterPro"/>
</dbReference>
<comment type="function">
    <text evidence="1">This protein may play a role in the biosynthesis of the prosthetic group of nitrogenase (FeMo cofactor).</text>
</comment>
<evidence type="ECO:0000259" key="4">
    <source>
        <dbReference type="Pfam" id="PF00148"/>
    </source>
</evidence>
<protein>
    <submittedName>
        <fullName evidence="5">Nitrogenase molybdenum-iron protein NifN</fullName>
    </submittedName>
</protein>
<dbReference type="Gene3D" id="6.10.250.1090">
    <property type="match status" value="1"/>
</dbReference>
<dbReference type="UniPathway" id="UPA00782"/>
<dbReference type="Proteomes" id="UP000246569">
    <property type="component" value="Unassembled WGS sequence"/>
</dbReference>
<comment type="pathway">
    <text evidence="2">Cofactor biosynthesis; Fe-Mo cofactor biosynthesis.</text>
</comment>
<dbReference type="InterPro" id="IPR005975">
    <property type="entry name" value="Nase_Mo-Fe_CF"/>
</dbReference>
<proteinExistence type="inferred from homology"/>
<evidence type="ECO:0000256" key="2">
    <source>
        <dbReference type="ARBA" id="ARBA00005155"/>
    </source>
</evidence>
<dbReference type="AlphaFoldDB" id="A0A317MWF0"/>
<dbReference type="NCBIfam" id="TIGR01285">
    <property type="entry name" value="nifN"/>
    <property type="match status" value="1"/>
</dbReference>
<dbReference type="OrthoDB" id="9800746at2"/>
<dbReference type="GO" id="GO:0016491">
    <property type="term" value="F:oxidoreductase activity"/>
    <property type="evidence" value="ECO:0007669"/>
    <property type="project" value="InterPro"/>
</dbReference>
<comment type="caution">
    <text evidence="5">The sequence shown here is derived from an EMBL/GenBank/DDBJ whole genome shotgun (WGS) entry which is preliminary data.</text>
</comment>
<accession>A0A317MWF0</accession>
<keyword evidence="6" id="KW-1185">Reference proteome</keyword>
<sequence>MACIVQTGKPLTVNPLRVSQPMGAALAFLGIRQCVPLEHGAQGCTAFSKVFFTRHFREPIPLQTTAMDMVSTVMGADERIQEALATVISGHHPEVVGLITTGLAETQGVDIGRALRTFRQGGEHAASVVAVNTPDTLGGLESGFALAVRAIIDALVPPSAVPVARRARQVNVLASPMLTPADIEAIREWIESFGLQALFLPDLGDALDGHLDAQGYTTLSSGGISRAQIASMGASVLTLVIGASLGAAADLLRARTGVPDVRFTGLSCLADCDAFVQALADVSGRPVPARIVRQREQLLDAMVDTYVVFGDARIAIGADADQLIALGQLLDDVGAQLVAAVSPYRTPALEALNTEEVLVGDFEDLEERARAHGAQLLIGNSHALQSAERLGVPLLRAGFPQYDHYGAAARQWVGYRGARQLLFDLANLLSTHRAGIEPYQSPLRQRFACCAAHAGMPAGSIQS</sequence>
<gene>
    <name evidence="5" type="ORF">C7443_1034</name>
</gene>
<dbReference type="Pfam" id="PF00148">
    <property type="entry name" value="Oxidored_nitro"/>
    <property type="match status" value="1"/>
</dbReference>
<dbReference type="Gene3D" id="3.40.50.1980">
    <property type="entry name" value="Nitrogenase molybdenum iron protein domain"/>
    <property type="match status" value="3"/>
</dbReference>
<dbReference type="RefSeq" id="WP_110017598.1">
    <property type="nucleotide sequence ID" value="NZ_QGTJ01000003.1"/>
</dbReference>
<evidence type="ECO:0000313" key="6">
    <source>
        <dbReference type="Proteomes" id="UP000246569"/>
    </source>
</evidence>
<evidence type="ECO:0000256" key="1">
    <source>
        <dbReference type="ARBA" id="ARBA00003171"/>
    </source>
</evidence>
<dbReference type="SUPFAM" id="SSF53807">
    <property type="entry name" value="Helical backbone' metal receptor"/>
    <property type="match status" value="1"/>
</dbReference>
<dbReference type="InterPro" id="IPR000510">
    <property type="entry name" value="Nase/OxRdtase_comp1"/>
</dbReference>
<dbReference type="InterPro" id="IPR050152">
    <property type="entry name" value="ChlB/BchB/BchZ"/>
</dbReference>
<dbReference type="CDD" id="cd01966">
    <property type="entry name" value="Nitrogenase_NifN_1"/>
    <property type="match status" value="1"/>
</dbReference>
<dbReference type="EMBL" id="QGTJ01000003">
    <property type="protein sequence ID" value="PWV63080.1"/>
    <property type="molecule type" value="Genomic_DNA"/>
</dbReference>
<reference evidence="5 6" key="1">
    <citation type="submission" date="2018-05" db="EMBL/GenBank/DDBJ databases">
        <title>Genomic Encyclopedia of Type Strains, Phase IV (KMG-IV): sequencing the most valuable type-strain genomes for metagenomic binning, comparative biology and taxonomic classification.</title>
        <authorList>
            <person name="Goeker M."/>
        </authorList>
    </citation>
    <scope>NUCLEOTIDE SEQUENCE [LARGE SCALE GENOMIC DNA]</scope>
    <source>
        <strain evidence="5 6">DSM 23606</strain>
    </source>
</reference>
<feature type="domain" description="Nitrogenase/oxidoreductase component 1" evidence="4">
    <location>
        <begin position="19"/>
        <end position="429"/>
    </location>
</feature>
<dbReference type="PANTHER" id="PTHR33712">
    <property type="entry name" value="LIGHT-INDEPENDENT PROTOCHLOROPHYLLIDE REDUCTASE SUBUNIT B"/>
    <property type="match status" value="1"/>
</dbReference>
<name>A0A317MWF0_9GAMM</name>
<comment type="similarity">
    <text evidence="3">Belongs to the NifD/NifK/NifE/NifN family.</text>
</comment>
<dbReference type="PANTHER" id="PTHR33712:SF7">
    <property type="entry name" value="LIGHT-INDEPENDENT PROTOCHLOROPHYLLIDE REDUCTASE SUBUNIT B"/>
    <property type="match status" value="1"/>
</dbReference>
<organism evidence="5 6">
    <name type="scientific">Plasticicumulans acidivorans</name>
    <dbReference type="NCBI Taxonomy" id="886464"/>
    <lineage>
        <taxon>Bacteria</taxon>
        <taxon>Pseudomonadati</taxon>
        <taxon>Pseudomonadota</taxon>
        <taxon>Gammaproteobacteria</taxon>
        <taxon>Candidatus Competibacteraceae</taxon>
        <taxon>Plasticicumulans</taxon>
    </lineage>
</organism>
<evidence type="ECO:0000313" key="5">
    <source>
        <dbReference type="EMBL" id="PWV63080.1"/>
    </source>
</evidence>